<accession>A0A9Q0CR64</accession>
<sequence>MFEKGISQNLILVVILPLALLCAIFLYAVPNSNFQLNLLSSCQQPALSSHPNSEPEFKILIGILTLPEKYERRQIIRNAYALQQPATQNGQIDVRFVFCNLTTDEQKIFIAMEIMTYRDVIILNCTENMNKGKTYTYFASLPHVFPGKQRRYDYVIKSDDDTYFRFNNLVASLRDKPREDVYWGKGFEPMTTDPKNPPYMVGMGYGISWDLVEWISTSEFARNNSEGVEDIFLGLWLNIGEKGKNRYDMRERMYDFHGEEPKDFPPETIAVHMLKLDFTWAVTLRMFNVTNRLESSGLYHI</sequence>
<keyword evidence="12 13" id="KW-0464">Manganese</keyword>
<dbReference type="EMBL" id="JAMQYH010000002">
    <property type="protein sequence ID" value="KAJ1698635.1"/>
    <property type="molecule type" value="Genomic_DNA"/>
</dbReference>
<gene>
    <name evidence="14" type="ORF">LUZ63_007147</name>
</gene>
<comment type="cofactor">
    <cofactor evidence="1 13">
        <name>Mn(2+)</name>
        <dbReference type="ChEBI" id="CHEBI:29035"/>
    </cofactor>
</comment>
<evidence type="ECO:0000256" key="4">
    <source>
        <dbReference type="ARBA" id="ARBA00008661"/>
    </source>
</evidence>
<dbReference type="Pfam" id="PF01762">
    <property type="entry name" value="Galactosyl_T"/>
    <property type="match status" value="1"/>
</dbReference>
<evidence type="ECO:0000256" key="6">
    <source>
        <dbReference type="ARBA" id="ARBA00022679"/>
    </source>
</evidence>
<keyword evidence="10 13" id="KW-0333">Golgi apparatus</keyword>
<evidence type="ECO:0000256" key="7">
    <source>
        <dbReference type="ARBA" id="ARBA00022692"/>
    </source>
</evidence>
<proteinExistence type="inferred from homology"/>
<evidence type="ECO:0000256" key="13">
    <source>
        <dbReference type="RuleBase" id="RU363063"/>
    </source>
</evidence>
<comment type="pathway">
    <text evidence="3">Protein modification; protein glycosylation.</text>
</comment>
<evidence type="ECO:0000313" key="14">
    <source>
        <dbReference type="EMBL" id="KAJ1698635.1"/>
    </source>
</evidence>
<comment type="similarity">
    <text evidence="4 13">Belongs to the glycosyltransferase 31 family.</text>
</comment>
<dbReference type="Gene3D" id="3.90.550.50">
    <property type="match status" value="1"/>
</dbReference>
<dbReference type="AlphaFoldDB" id="A0A9Q0CR64"/>
<protein>
    <recommendedName>
        <fullName evidence="13">Hexosyltransferase</fullName>
        <ecNumber evidence="13">2.4.1.-</ecNumber>
    </recommendedName>
</protein>
<keyword evidence="6" id="KW-0808">Transferase</keyword>
<evidence type="ECO:0000256" key="1">
    <source>
        <dbReference type="ARBA" id="ARBA00001936"/>
    </source>
</evidence>
<reference evidence="14" key="1">
    <citation type="journal article" date="2022" name="Cell">
        <title>Repeat-based holocentromeres influence genome architecture and karyotype evolution.</title>
        <authorList>
            <person name="Hofstatter P.G."/>
            <person name="Thangavel G."/>
            <person name="Lux T."/>
            <person name="Neumann P."/>
            <person name="Vondrak T."/>
            <person name="Novak P."/>
            <person name="Zhang M."/>
            <person name="Costa L."/>
            <person name="Castellani M."/>
            <person name="Scott A."/>
            <person name="Toegelov H."/>
            <person name="Fuchs J."/>
            <person name="Mata-Sucre Y."/>
            <person name="Dias Y."/>
            <person name="Vanzela A.L.L."/>
            <person name="Huettel B."/>
            <person name="Almeida C.C.S."/>
            <person name="Simkova H."/>
            <person name="Souza G."/>
            <person name="Pedrosa-Harand A."/>
            <person name="Macas J."/>
            <person name="Mayer K.F.X."/>
            <person name="Houben A."/>
            <person name="Marques A."/>
        </authorList>
    </citation>
    <scope>NUCLEOTIDE SEQUENCE</scope>
    <source>
        <strain evidence="14">RhyBre1mFocal</strain>
    </source>
</reference>
<keyword evidence="7 13" id="KW-0812">Transmembrane</keyword>
<organism evidence="14 15">
    <name type="scientific">Rhynchospora breviuscula</name>
    <dbReference type="NCBI Taxonomy" id="2022672"/>
    <lineage>
        <taxon>Eukaryota</taxon>
        <taxon>Viridiplantae</taxon>
        <taxon>Streptophyta</taxon>
        <taxon>Embryophyta</taxon>
        <taxon>Tracheophyta</taxon>
        <taxon>Spermatophyta</taxon>
        <taxon>Magnoliopsida</taxon>
        <taxon>Liliopsida</taxon>
        <taxon>Poales</taxon>
        <taxon>Cyperaceae</taxon>
        <taxon>Cyperoideae</taxon>
        <taxon>Rhynchosporeae</taxon>
        <taxon>Rhynchospora</taxon>
    </lineage>
</organism>
<evidence type="ECO:0000256" key="12">
    <source>
        <dbReference type="ARBA" id="ARBA00023211"/>
    </source>
</evidence>
<keyword evidence="15" id="KW-1185">Reference proteome</keyword>
<keyword evidence="11 13" id="KW-0472">Membrane</keyword>
<comment type="caution">
    <text evidence="14">The sequence shown here is derived from an EMBL/GenBank/DDBJ whole genome shotgun (WGS) entry which is preliminary data.</text>
</comment>
<evidence type="ECO:0000256" key="10">
    <source>
        <dbReference type="ARBA" id="ARBA00023034"/>
    </source>
</evidence>
<dbReference type="EC" id="2.4.1.-" evidence="13"/>
<name>A0A9Q0CR64_9POAL</name>
<dbReference type="PANTHER" id="PTHR11214:SF351">
    <property type="entry name" value="BETA-1,3-GALACTOSYLTRANSFERASE PVG3"/>
    <property type="match status" value="1"/>
</dbReference>
<evidence type="ECO:0000256" key="3">
    <source>
        <dbReference type="ARBA" id="ARBA00004922"/>
    </source>
</evidence>
<dbReference type="Proteomes" id="UP001151287">
    <property type="component" value="Unassembled WGS sequence"/>
</dbReference>
<evidence type="ECO:0000256" key="11">
    <source>
        <dbReference type="ARBA" id="ARBA00023136"/>
    </source>
</evidence>
<feature type="transmembrane region" description="Helical" evidence="13">
    <location>
        <begin position="9"/>
        <end position="29"/>
    </location>
</feature>
<keyword evidence="8 13" id="KW-0735">Signal-anchor</keyword>
<evidence type="ECO:0000256" key="5">
    <source>
        <dbReference type="ARBA" id="ARBA00022676"/>
    </source>
</evidence>
<evidence type="ECO:0000256" key="2">
    <source>
        <dbReference type="ARBA" id="ARBA00004323"/>
    </source>
</evidence>
<dbReference type="GO" id="GO:0016758">
    <property type="term" value="F:hexosyltransferase activity"/>
    <property type="evidence" value="ECO:0007669"/>
    <property type="project" value="InterPro"/>
</dbReference>
<evidence type="ECO:0000256" key="9">
    <source>
        <dbReference type="ARBA" id="ARBA00022989"/>
    </source>
</evidence>
<comment type="subcellular location">
    <subcellularLocation>
        <location evidence="2 13">Golgi apparatus membrane</location>
        <topology evidence="2 13">Single-pass type II membrane protein</topology>
    </subcellularLocation>
</comment>
<dbReference type="PANTHER" id="PTHR11214">
    <property type="entry name" value="BETA-1,3-N-ACETYLGLUCOSAMINYLTRANSFERASE"/>
    <property type="match status" value="1"/>
</dbReference>
<evidence type="ECO:0000256" key="8">
    <source>
        <dbReference type="ARBA" id="ARBA00022968"/>
    </source>
</evidence>
<dbReference type="InterPro" id="IPR002659">
    <property type="entry name" value="Glyco_trans_31"/>
</dbReference>
<evidence type="ECO:0000313" key="15">
    <source>
        <dbReference type="Proteomes" id="UP001151287"/>
    </source>
</evidence>
<dbReference type="OrthoDB" id="2139606at2759"/>
<dbReference type="GO" id="GO:0000139">
    <property type="term" value="C:Golgi membrane"/>
    <property type="evidence" value="ECO:0007669"/>
    <property type="project" value="UniProtKB-SubCell"/>
</dbReference>
<keyword evidence="5 13" id="KW-0328">Glycosyltransferase</keyword>
<keyword evidence="9 13" id="KW-1133">Transmembrane helix</keyword>